<dbReference type="PROSITE" id="PS51257">
    <property type="entry name" value="PROKAR_LIPOPROTEIN"/>
    <property type="match status" value="1"/>
</dbReference>
<reference evidence="1" key="1">
    <citation type="submission" date="2018-02" db="EMBL/GenBank/DDBJ databases">
        <title>Rhizophora mucronata_Transcriptome.</title>
        <authorList>
            <person name="Meera S.P."/>
            <person name="Sreeshan A."/>
            <person name="Augustine A."/>
        </authorList>
    </citation>
    <scope>NUCLEOTIDE SEQUENCE</scope>
    <source>
        <tissue evidence="1">Leaf</tissue>
    </source>
</reference>
<protein>
    <submittedName>
        <fullName evidence="1">Uncharacterized protein</fullName>
    </submittedName>
</protein>
<name>A0A2P2NJH1_RHIMU</name>
<dbReference type="AlphaFoldDB" id="A0A2P2NJH1"/>
<organism evidence="1">
    <name type="scientific">Rhizophora mucronata</name>
    <name type="common">Asiatic mangrove</name>
    <dbReference type="NCBI Taxonomy" id="61149"/>
    <lineage>
        <taxon>Eukaryota</taxon>
        <taxon>Viridiplantae</taxon>
        <taxon>Streptophyta</taxon>
        <taxon>Embryophyta</taxon>
        <taxon>Tracheophyta</taxon>
        <taxon>Spermatophyta</taxon>
        <taxon>Magnoliopsida</taxon>
        <taxon>eudicotyledons</taxon>
        <taxon>Gunneridae</taxon>
        <taxon>Pentapetalae</taxon>
        <taxon>rosids</taxon>
        <taxon>fabids</taxon>
        <taxon>Malpighiales</taxon>
        <taxon>Rhizophoraceae</taxon>
        <taxon>Rhizophora</taxon>
    </lineage>
</organism>
<accession>A0A2P2NJH1</accession>
<dbReference type="EMBL" id="GGEC01062157">
    <property type="protein sequence ID" value="MBX42641.1"/>
    <property type="molecule type" value="Transcribed_RNA"/>
</dbReference>
<sequence length="25" mass="2844">MQLRLTWKVLQLPWSVTSSGCLSLP</sequence>
<evidence type="ECO:0000313" key="1">
    <source>
        <dbReference type="EMBL" id="MBX42641.1"/>
    </source>
</evidence>
<proteinExistence type="predicted"/>